<accession>A0A4Q1CMU5</accession>
<comment type="cofactor">
    <cofactor evidence="12">
        <name>Mn(2+)</name>
        <dbReference type="ChEBI" id="CHEBI:29035"/>
    </cofactor>
    <cofactor evidence="12">
        <name>Mg(2+)</name>
        <dbReference type="ChEBI" id="CHEBI:18420"/>
    </cofactor>
    <text evidence="12">Binds 2 metal ions per subunit. Manganese or magnesium.</text>
</comment>
<dbReference type="Pfam" id="PF13456">
    <property type="entry name" value="RVT_3"/>
    <property type="match status" value="1"/>
</dbReference>
<dbReference type="EC" id="3.1.26.4" evidence="4 11"/>
<keyword evidence="7 11" id="KW-0479">Metal-binding</keyword>
<dbReference type="GO" id="GO:0004523">
    <property type="term" value="F:RNA-DNA hybrid ribonuclease activity"/>
    <property type="evidence" value="ECO:0007669"/>
    <property type="project" value="UniProtKB-UniRule"/>
</dbReference>
<proteinExistence type="inferred from homology"/>
<comment type="cofactor">
    <cofactor evidence="1">
        <name>Mg(2+)</name>
        <dbReference type="ChEBI" id="CHEBI:18420"/>
    </cofactor>
</comment>
<dbReference type="PIRSF" id="PIRSF037839">
    <property type="entry name" value="Ribonuclease_H"/>
    <property type="match status" value="1"/>
</dbReference>
<keyword evidence="11" id="KW-0963">Cytoplasm</keyword>
<dbReference type="GO" id="GO:0046872">
    <property type="term" value="F:metal ion binding"/>
    <property type="evidence" value="ECO:0007669"/>
    <property type="project" value="UniProtKB-KW"/>
</dbReference>
<feature type="binding site" evidence="12">
    <location>
        <position position="123"/>
    </location>
    <ligand>
        <name>Mg(2+)</name>
        <dbReference type="ChEBI" id="CHEBI:18420"/>
        <label>2</label>
    </ligand>
</feature>
<comment type="function">
    <text evidence="2 11">Endonuclease that specifically degrades the RNA of RNA-DNA hybrids.</text>
</comment>
<evidence type="ECO:0000256" key="11">
    <source>
        <dbReference type="PIRNR" id="PIRNR037839"/>
    </source>
</evidence>
<keyword evidence="8 11" id="KW-0255">Endonuclease</keyword>
<evidence type="ECO:0000256" key="9">
    <source>
        <dbReference type="ARBA" id="ARBA00022801"/>
    </source>
</evidence>
<gene>
    <name evidence="14" type="ORF">ESA94_05205</name>
</gene>
<keyword evidence="14" id="KW-0695">RNA-directed DNA polymerase</keyword>
<dbReference type="SUPFAM" id="SSF53098">
    <property type="entry name" value="Ribonuclease H-like"/>
    <property type="match status" value="1"/>
</dbReference>
<dbReference type="InterPro" id="IPR011320">
    <property type="entry name" value="RNase_H1_N"/>
</dbReference>
<dbReference type="FunFam" id="3.40.970.10:FF:000002">
    <property type="entry name" value="Ribonuclease H"/>
    <property type="match status" value="1"/>
</dbReference>
<dbReference type="EMBL" id="SDHW01000001">
    <property type="protein sequence ID" value="RXK62407.1"/>
    <property type="molecule type" value="Genomic_DNA"/>
</dbReference>
<dbReference type="RefSeq" id="WP_129129778.1">
    <property type="nucleotide sequence ID" value="NZ_SDHW01000001.1"/>
</dbReference>
<evidence type="ECO:0000256" key="10">
    <source>
        <dbReference type="ARBA" id="ARBA00022842"/>
    </source>
</evidence>
<evidence type="ECO:0000256" key="5">
    <source>
        <dbReference type="ARBA" id="ARBA00017721"/>
    </source>
</evidence>
<comment type="catalytic activity">
    <reaction evidence="11">
        <text>Endonucleolytic cleavage to 5'-phosphomonoester.</text>
        <dbReference type="EC" id="3.1.26.4"/>
    </reaction>
</comment>
<feature type="binding site" evidence="12">
    <location>
        <position position="85"/>
    </location>
    <ligand>
        <name>Mg(2+)</name>
        <dbReference type="ChEBI" id="CHEBI:18420"/>
        <label>1</label>
    </ligand>
</feature>
<dbReference type="Gene3D" id="3.40.970.10">
    <property type="entry name" value="Ribonuclease H1, N-terminal domain"/>
    <property type="match status" value="1"/>
</dbReference>
<dbReference type="SUPFAM" id="SSF55658">
    <property type="entry name" value="L9 N-domain-like"/>
    <property type="match status" value="1"/>
</dbReference>
<dbReference type="InterPro" id="IPR009027">
    <property type="entry name" value="Ribosomal_bL9/RNase_H1_N"/>
</dbReference>
<keyword evidence="15" id="KW-1185">Reference proteome</keyword>
<evidence type="ECO:0000256" key="2">
    <source>
        <dbReference type="ARBA" id="ARBA00004065"/>
    </source>
</evidence>
<comment type="similarity">
    <text evidence="3 11">Belongs to the RNase H family.</text>
</comment>
<dbReference type="PROSITE" id="PS50879">
    <property type="entry name" value="RNASE_H_1"/>
    <property type="match status" value="1"/>
</dbReference>
<evidence type="ECO:0000256" key="6">
    <source>
        <dbReference type="ARBA" id="ARBA00022722"/>
    </source>
</evidence>
<keyword evidence="6 11" id="KW-0540">Nuclease</keyword>
<dbReference type="InterPro" id="IPR037056">
    <property type="entry name" value="RNase_H1_N_sf"/>
</dbReference>
<comment type="subcellular location">
    <subcellularLocation>
        <location evidence="11">Cytoplasm</location>
    </subcellularLocation>
</comment>
<dbReference type="Pfam" id="PF01693">
    <property type="entry name" value="Cauli_VI"/>
    <property type="match status" value="1"/>
</dbReference>
<dbReference type="InterPro" id="IPR012337">
    <property type="entry name" value="RNaseH-like_sf"/>
</dbReference>
<comment type="caution">
    <text evidence="14">The sequence shown here is derived from an EMBL/GenBank/DDBJ whole genome shotgun (WGS) entry which is preliminary data.</text>
</comment>
<protein>
    <recommendedName>
        <fullName evidence="5 11">Ribonuclease H</fullName>
        <ecNumber evidence="4 11">3.1.26.4</ecNumber>
    </recommendedName>
</protein>
<keyword evidence="14" id="KW-0808">Transferase</keyword>
<evidence type="ECO:0000256" key="12">
    <source>
        <dbReference type="PIRSR" id="PIRSR037839-1"/>
    </source>
</evidence>
<dbReference type="AlphaFoldDB" id="A0A4Q1CMU5"/>
<feature type="domain" description="RNase H type-1" evidence="13">
    <location>
        <begin position="76"/>
        <end position="211"/>
    </location>
</feature>
<dbReference type="OrthoDB" id="9811552at2"/>
<evidence type="ECO:0000256" key="7">
    <source>
        <dbReference type="ARBA" id="ARBA00022723"/>
    </source>
</evidence>
<name>A0A4Q1CMU5_9BACT</name>
<evidence type="ECO:0000256" key="3">
    <source>
        <dbReference type="ARBA" id="ARBA00005300"/>
    </source>
</evidence>
<organism evidence="14 15">
    <name type="scientific">Lacibacter luteus</name>
    <dbReference type="NCBI Taxonomy" id="2508719"/>
    <lineage>
        <taxon>Bacteria</taxon>
        <taxon>Pseudomonadati</taxon>
        <taxon>Bacteroidota</taxon>
        <taxon>Chitinophagia</taxon>
        <taxon>Chitinophagales</taxon>
        <taxon>Chitinophagaceae</taxon>
        <taxon>Lacibacter</taxon>
    </lineage>
</organism>
<feature type="binding site" evidence="12">
    <location>
        <position position="147"/>
    </location>
    <ligand>
        <name>Mg(2+)</name>
        <dbReference type="ChEBI" id="CHEBI:18420"/>
        <label>2</label>
    </ligand>
</feature>
<dbReference type="InterPro" id="IPR036397">
    <property type="entry name" value="RNaseH_sf"/>
</dbReference>
<dbReference type="GO" id="GO:0003964">
    <property type="term" value="F:RNA-directed DNA polymerase activity"/>
    <property type="evidence" value="ECO:0007669"/>
    <property type="project" value="UniProtKB-KW"/>
</dbReference>
<evidence type="ECO:0000256" key="4">
    <source>
        <dbReference type="ARBA" id="ARBA00012180"/>
    </source>
</evidence>
<dbReference type="GO" id="GO:0005737">
    <property type="term" value="C:cytoplasm"/>
    <property type="evidence" value="ECO:0007669"/>
    <property type="project" value="UniProtKB-SubCell"/>
</dbReference>
<evidence type="ECO:0000259" key="13">
    <source>
        <dbReference type="PROSITE" id="PS50879"/>
    </source>
</evidence>
<evidence type="ECO:0000313" key="15">
    <source>
        <dbReference type="Proteomes" id="UP000290204"/>
    </source>
</evidence>
<dbReference type="InterPro" id="IPR017290">
    <property type="entry name" value="RNase_H_bac"/>
</dbReference>
<evidence type="ECO:0000256" key="1">
    <source>
        <dbReference type="ARBA" id="ARBA00001946"/>
    </source>
</evidence>
<dbReference type="GO" id="GO:0003676">
    <property type="term" value="F:nucleic acid binding"/>
    <property type="evidence" value="ECO:0007669"/>
    <property type="project" value="UniProtKB-UniRule"/>
</dbReference>
<evidence type="ECO:0000256" key="8">
    <source>
        <dbReference type="ARBA" id="ARBA00022759"/>
    </source>
</evidence>
<keyword evidence="12" id="KW-0464">Manganese</keyword>
<keyword evidence="9 11" id="KW-0378">Hydrolase</keyword>
<dbReference type="Gene3D" id="3.30.420.10">
    <property type="entry name" value="Ribonuclease H-like superfamily/Ribonuclease H"/>
    <property type="match status" value="1"/>
</dbReference>
<keyword evidence="14" id="KW-0548">Nucleotidyltransferase</keyword>
<feature type="binding site" evidence="12">
    <location>
        <position position="207"/>
    </location>
    <ligand>
        <name>Mg(2+)</name>
        <dbReference type="ChEBI" id="CHEBI:18420"/>
        <label>1</label>
    </ligand>
</feature>
<dbReference type="InterPro" id="IPR002156">
    <property type="entry name" value="RNaseH_domain"/>
</dbReference>
<keyword evidence="10 11" id="KW-0460">Magnesium</keyword>
<dbReference type="Proteomes" id="UP000290204">
    <property type="component" value="Unassembled WGS sequence"/>
</dbReference>
<evidence type="ECO:0000313" key="14">
    <source>
        <dbReference type="EMBL" id="RXK62407.1"/>
    </source>
</evidence>
<reference evidence="14 15" key="1">
    <citation type="submission" date="2019-01" db="EMBL/GenBank/DDBJ databases">
        <title>Lacibacter sp. strain TTM-7.</title>
        <authorList>
            <person name="Chen W.-M."/>
        </authorList>
    </citation>
    <scope>NUCLEOTIDE SEQUENCE [LARGE SCALE GENOMIC DNA]</scope>
    <source>
        <strain evidence="14 15">TTM-7</strain>
    </source>
</reference>
<sequence length="211" mass="24175">MSKVTQKYYVVWKGKEPGIYTNWNDCKTQVEGFTGAAYKSFTSKTEAEQAYKENFAKHIYKKDKDNTPKDLSAVGTPIHDSIIVDAAWNSVGKDMEYQGILYKTNTRIFHMGPLANGTNNIGEFLAIVHALGYCKKHNMLTIPIYSDSRNAIGWVKAKKCKTNLEQSAKTQHIFDLIYRAEKWLTENSYRNKVLKWETEAWGENPADFGRK</sequence>